<dbReference type="Proteomes" id="UP000236527">
    <property type="component" value="Unassembled WGS sequence"/>
</dbReference>
<gene>
    <name evidence="2" type="ORF">NCWK1_2431</name>
</gene>
<dbReference type="AlphaFoldDB" id="A0A2H6LHM0"/>
<keyword evidence="1" id="KW-1133">Transmembrane helix</keyword>
<evidence type="ECO:0000313" key="3">
    <source>
        <dbReference type="Proteomes" id="UP000236527"/>
    </source>
</evidence>
<feature type="transmembrane region" description="Helical" evidence="1">
    <location>
        <begin position="50"/>
        <end position="71"/>
    </location>
</feature>
<dbReference type="RefSeq" id="WP_103124972.1">
    <property type="nucleotide sequence ID" value="NZ_DF978428.1"/>
</dbReference>
<evidence type="ECO:0000313" key="2">
    <source>
        <dbReference type="EMBL" id="GBE92673.1"/>
    </source>
</evidence>
<sequence length="180" mass="20846">MKILESFQIFIERHTLSFLFFLLGALLIILALTTNLNLPVIKGVAPYAEYRLASLVLGIIFVLLATLLYYLPLDAGKAIPNEFRMSLFERRDKLLSTTQKDILSFIEAKTTNNNRGLQQEAFEQKWTNRSRSETYYRLEQLCLLGFVEKEEVAKSPEGIPRFIYRLSSNYQQLIGRRSKT</sequence>
<organism evidence="2 3">
    <name type="scientific">Nostoc cycadae WK-1</name>
    <dbReference type="NCBI Taxonomy" id="1861711"/>
    <lineage>
        <taxon>Bacteria</taxon>
        <taxon>Bacillati</taxon>
        <taxon>Cyanobacteriota</taxon>
        <taxon>Cyanophyceae</taxon>
        <taxon>Nostocales</taxon>
        <taxon>Nostocaceae</taxon>
        <taxon>Nostoc</taxon>
    </lineage>
</organism>
<keyword evidence="1" id="KW-0472">Membrane</keyword>
<dbReference type="EMBL" id="BDGE01000041">
    <property type="protein sequence ID" value="GBE92673.1"/>
    <property type="molecule type" value="Genomic_DNA"/>
</dbReference>
<evidence type="ECO:0000256" key="1">
    <source>
        <dbReference type="SAM" id="Phobius"/>
    </source>
</evidence>
<accession>A0A2H6LHM0</accession>
<reference evidence="3" key="1">
    <citation type="journal article" date="2018" name="Genome Announc.">
        <title>Draft Genome Sequence of the Nitrogen-Fixing and Hormogonia-Inducing Cyanobacterium Nostoc cycadae Strain WK-1, Isolated from the Coralloid Roots of Cycas revoluta.</title>
        <authorList>
            <person name="Kanesaki Y."/>
            <person name="Hirose M."/>
            <person name="Hirose Y."/>
            <person name="Fujisawa T."/>
            <person name="Nakamura Y."/>
            <person name="Watanabe S."/>
            <person name="Matsunaga S."/>
            <person name="Uchida H."/>
            <person name="Murakami A."/>
        </authorList>
    </citation>
    <scope>NUCLEOTIDE SEQUENCE [LARGE SCALE GENOMIC DNA]</scope>
    <source>
        <strain evidence="3">WK-1</strain>
    </source>
</reference>
<name>A0A2H6LHM0_9NOSO</name>
<protein>
    <submittedName>
        <fullName evidence="2">Uncharacterized protein</fullName>
    </submittedName>
</protein>
<feature type="transmembrane region" description="Helical" evidence="1">
    <location>
        <begin position="16"/>
        <end position="38"/>
    </location>
</feature>
<proteinExistence type="predicted"/>
<keyword evidence="3" id="KW-1185">Reference proteome</keyword>
<keyword evidence="1" id="KW-0812">Transmembrane</keyword>
<comment type="caution">
    <text evidence="2">The sequence shown here is derived from an EMBL/GenBank/DDBJ whole genome shotgun (WGS) entry which is preliminary data.</text>
</comment>